<evidence type="ECO:0000313" key="2">
    <source>
        <dbReference type="Proteomes" id="UP000594923"/>
    </source>
</evidence>
<dbReference type="EMBL" id="CP063073">
    <property type="protein sequence ID" value="QOQ72963.1"/>
    <property type="molecule type" value="Genomic_DNA"/>
</dbReference>
<dbReference type="RefSeq" id="WP_197623704.1">
    <property type="nucleotide sequence ID" value="NZ_CP063073.1"/>
</dbReference>
<proteinExistence type="predicted"/>
<evidence type="ECO:0000313" key="1">
    <source>
        <dbReference type="EMBL" id="QOQ72963.1"/>
    </source>
</evidence>
<reference evidence="1 2" key="1">
    <citation type="submission" date="2020-10" db="EMBL/GenBank/DDBJ databases">
        <title>High quality whole genome sequence of Pseudomonas poae PMA22.</title>
        <authorList>
            <person name="Hernandez J.G."/>
            <person name="Rodriguez P."/>
            <person name="Cuevas C."/>
            <person name="de la Calle F."/>
            <person name="Galan B."/>
            <person name="Garcia J.L."/>
        </authorList>
    </citation>
    <scope>NUCLEOTIDE SEQUENCE [LARGE SCALE GENOMIC DNA]</scope>
    <source>
        <strain evidence="1 2">PMA22</strain>
    </source>
</reference>
<sequence>MALSNPQVLAMIYAGANVTLAPLKFTVLQRESQVKAARQSKVHVTYIRAKALDHQERISLARQAFGRVHFDLS</sequence>
<name>A0A7M1K9K9_9PSED</name>
<dbReference type="AlphaFoldDB" id="A0A7M1K9K9"/>
<accession>A0A7M1K9K9</accession>
<protein>
    <submittedName>
        <fullName evidence="1">Uncharacterized protein</fullName>
    </submittedName>
</protein>
<dbReference type="Proteomes" id="UP000594923">
    <property type="component" value="Chromosome"/>
</dbReference>
<gene>
    <name evidence="1" type="ORF">IMF22_15690</name>
</gene>
<organism evidence="1 2">
    <name type="scientific">Pseudomonas poae</name>
    <dbReference type="NCBI Taxonomy" id="200451"/>
    <lineage>
        <taxon>Bacteria</taxon>
        <taxon>Pseudomonadati</taxon>
        <taxon>Pseudomonadota</taxon>
        <taxon>Gammaproteobacteria</taxon>
        <taxon>Pseudomonadales</taxon>
        <taxon>Pseudomonadaceae</taxon>
        <taxon>Pseudomonas</taxon>
    </lineage>
</organism>